<evidence type="ECO:0000256" key="1">
    <source>
        <dbReference type="ARBA" id="ARBA00007613"/>
    </source>
</evidence>
<dbReference type="Pfam" id="PF02321">
    <property type="entry name" value="OEP"/>
    <property type="match status" value="2"/>
</dbReference>
<dbReference type="Gene3D" id="2.20.200.10">
    <property type="entry name" value="Outer membrane efflux proteins (OEP)"/>
    <property type="match status" value="1"/>
</dbReference>
<dbReference type="Proteomes" id="UP000502415">
    <property type="component" value="Chromosome"/>
</dbReference>
<dbReference type="GO" id="GO:0015562">
    <property type="term" value="F:efflux transmembrane transporter activity"/>
    <property type="evidence" value="ECO:0007669"/>
    <property type="project" value="InterPro"/>
</dbReference>
<comment type="similarity">
    <text evidence="1 2">Belongs to the outer membrane factor (OMF) (TC 1.B.17) family.</text>
</comment>
<dbReference type="KEGG" id="mfy:HH212_13885"/>
<dbReference type="InterPro" id="IPR003423">
    <property type="entry name" value="OMP_efflux"/>
</dbReference>
<dbReference type="NCBIfam" id="TIGR01845">
    <property type="entry name" value="outer_NodT"/>
    <property type="match status" value="1"/>
</dbReference>
<organism evidence="4 5">
    <name type="scientific">Massilia forsythiae</name>
    <dbReference type="NCBI Taxonomy" id="2728020"/>
    <lineage>
        <taxon>Bacteria</taxon>
        <taxon>Pseudomonadati</taxon>
        <taxon>Pseudomonadota</taxon>
        <taxon>Betaproteobacteria</taxon>
        <taxon>Burkholderiales</taxon>
        <taxon>Oxalobacteraceae</taxon>
        <taxon>Telluria group</taxon>
        <taxon>Massilia</taxon>
    </lineage>
</organism>
<dbReference type="EMBL" id="CP051685">
    <property type="protein sequence ID" value="QJE00986.1"/>
    <property type="molecule type" value="Genomic_DNA"/>
</dbReference>
<keyword evidence="2" id="KW-0472">Membrane</keyword>
<feature type="region of interest" description="Disordered" evidence="3">
    <location>
        <begin position="489"/>
        <end position="508"/>
    </location>
</feature>
<keyword evidence="2" id="KW-1134">Transmembrane beta strand</keyword>
<proteinExistence type="inferred from homology"/>
<keyword evidence="2" id="KW-0564">Palmitate</keyword>
<protein>
    <submittedName>
        <fullName evidence="4">Efflux transporter outer membrane subunit</fullName>
    </submittedName>
</protein>
<keyword evidence="2" id="KW-0812">Transmembrane</keyword>
<accession>A0A7Z2ZSY1</accession>
<evidence type="ECO:0000313" key="5">
    <source>
        <dbReference type="Proteomes" id="UP000502415"/>
    </source>
</evidence>
<dbReference type="GO" id="GO:0005886">
    <property type="term" value="C:plasma membrane"/>
    <property type="evidence" value="ECO:0007669"/>
    <property type="project" value="UniProtKB-SubCell"/>
</dbReference>
<dbReference type="RefSeq" id="WP_170203015.1">
    <property type="nucleotide sequence ID" value="NZ_CP051685.1"/>
</dbReference>
<evidence type="ECO:0000313" key="4">
    <source>
        <dbReference type="EMBL" id="QJE00986.1"/>
    </source>
</evidence>
<dbReference type="AlphaFoldDB" id="A0A7Z2ZSY1"/>
<name>A0A7Z2ZSY1_9BURK</name>
<keyword evidence="5" id="KW-1185">Reference proteome</keyword>
<comment type="subcellular location">
    <subcellularLocation>
        <location evidence="2">Cell membrane</location>
        <topology evidence="2">Lipid-anchor</topology>
    </subcellularLocation>
</comment>
<dbReference type="Gene3D" id="1.20.1600.10">
    <property type="entry name" value="Outer membrane efflux proteins (OEP)"/>
    <property type="match status" value="1"/>
</dbReference>
<dbReference type="PROSITE" id="PS51257">
    <property type="entry name" value="PROKAR_LIPOPROTEIN"/>
    <property type="match status" value="1"/>
</dbReference>
<dbReference type="PANTHER" id="PTHR30203:SF32">
    <property type="entry name" value="CATION EFFLUX SYSTEM PROTEIN CUSC"/>
    <property type="match status" value="1"/>
</dbReference>
<dbReference type="PANTHER" id="PTHR30203">
    <property type="entry name" value="OUTER MEMBRANE CATION EFFLUX PROTEIN"/>
    <property type="match status" value="1"/>
</dbReference>
<reference evidence="4 5" key="1">
    <citation type="submission" date="2020-04" db="EMBL/GenBank/DDBJ databases">
        <title>Genome sequencing of novel species.</title>
        <authorList>
            <person name="Heo J."/>
            <person name="Kim S.-J."/>
            <person name="Kim J.-S."/>
            <person name="Hong S.-B."/>
            <person name="Kwon S.-W."/>
        </authorList>
    </citation>
    <scope>NUCLEOTIDE SEQUENCE [LARGE SCALE GENOMIC DNA]</scope>
    <source>
        <strain evidence="4 5">GN2-R2</strain>
    </source>
</reference>
<evidence type="ECO:0000256" key="2">
    <source>
        <dbReference type="RuleBase" id="RU362097"/>
    </source>
</evidence>
<dbReference type="InterPro" id="IPR010131">
    <property type="entry name" value="MdtP/NodT-like"/>
</dbReference>
<sequence length="508" mass="54291">MKRLNPLVLALAMVGCLGGCVNLAPKYERPAAPVAAGFPTVEGTVHSGNPVAPQAPADIAWQRFFTDARLQQLISIALANNRDLRISILNIEQARATYQIQRAERFPTINAAVTGNRQTTGKDQPISSVYQAGLSVSAFELDFFGRVRNLTESALAQFLATEEARKTTQISLIAQVANTYLTFLADDELLALTQQTLKTREESLRLSQLRFENGVSSKLDLDQALSLVEQARTTLAAAQRQRAQDLNLITLLIGQPIPDNLPPGATLASTNLPDLPPGMPSDLLAVRPDIRAAEQQLIAANANIGAARANFFPRIALTGTAGTASNELSGLFKSGTFGWTFAPQAVLPLFDFGRNRAALESARAGRDIYVAQYERSIQTAFREVADALAGQATYSEQLRAQQAVAQAENDRFNLSDLRYRSGTSSYLDLLDAQRSLFAAQQQSIQANLARLQNQVTLYRVLGGGWSEPAAGRAAAGVPVAGNPVAGNPVAGNPVAGTPVATGNATAAR</sequence>
<evidence type="ECO:0000256" key="3">
    <source>
        <dbReference type="SAM" id="MobiDB-lite"/>
    </source>
</evidence>
<gene>
    <name evidence="4" type="ORF">HH212_13885</name>
</gene>
<keyword evidence="2" id="KW-0449">Lipoprotein</keyword>
<dbReference type="SUPFAM" id="SSF56954">
    <property type="entry name" value="Outer membrane efflux proteins (OEP)"/>
    <property type="match status" value="1"/>
</dbReference>